<sequence length="112" mass="11416">MPGQSEWVQTGHAALVAPHVYKPPSRPPKLRKKALDEPRNPYRPRSGVASVASVVGASAVAGVARQINGGGITMGTRGKGNISSAAKSKAIGGKGRTSRPSKFQSVGGKGST</sequence>
<accession>A0AAW2DIU3</accession>
<gene>
    <name evidence="2" type="ORF">SO802_010732</name>
</gene>
<dbReference type="AlphaFoldDB" id="A0AAW2DIU3"/>
<feature type="region of interest" description="Disordered" evidence="1">
    <location>
        <begin position="69"/>
        <end position="112"/>
    </location>
</feature>
<evidence type="ECO:0000313" key="3">
    <source>
        <dbReference type="Proteomes" id="UP001459277"/>
    </source>
</evidence>
<comment type="caution">
    <text evidence="2">The sequence shown here is derived from an EMBL/GenBank/DDBJ whole genome shotgun (WGS) entry which is preliminary data.</text>
</comment>
<dbReference type="Proteomes" id="UP001459277">
    <property type="component" value="Unassembled WGS sequence"/>
</dbReference>
<feature type="region of interest" description="Disordered" evidence="1">
    <location>
        <begin position="18"/>
        <end position="46"/>
    </location>
</feature>
<dbReference type="EMBL" id="JAZDWU010000003">
    <property type="protein sequence ID" value="KAL0009230.1"/>
    <property type="molecule type" value="Genomic_DNA"/>
</dbReference>
<proteinExistence type="predicted"/>
<evidence type="ECO:0000313" key="2">
    <source>
        <dbReference type="EMBL" id="KAL0009230.1"/>
    </source>
</evidence>
<organism evidence="2 3">
    <name type="scientific">Lithocarpus litseifolius</name>
    <dbReference type="NCBI Taxonomy" id="425828"/>
    <lineage>
        <taxon>Eukaryota</taxon>
        <taxon>Viridiplantae</taxon>
        <taxon>Streptophyta</taxon>
        <taxon>Embryophyta</taxon>
        <taxon>Tracheophyta</taxon>
        <taxon>Spermatophyta</taxon>
        <taxon>Magnoliopsida</taxon>
        <taxon>eudicotyledons</taxon>
        <taxon>Gunneridae</taxon>
        <taxon>Pentapetalae</taxon>
        <taxon>rosids</taxon>
        <taxon>fabids</taxon>
        <taxon>Fagales</taxon>
        <taxon>Fagaceae</taxon>
        <taxon>Lithocarpus</taxon>
    </lineage>
</organism>
<reference evidence="2 3" key="1">
    <citation type="submission" date="2024-01" db="EMBL/GenBank/DDBJ databases">
        <title>A telomere-to-telomere, gap-free genome of sweet tea (Lithocarpus litseifolius).</title>
        <authorList>
            <person name="Zhou J."/>
        </authorList>
    </citation>
    <scope>NUCLEOTIDE SEQUENCE [LARGE SCALE GENOMIC DNA]</scope>
    <source>
        <strain evidence="2">Zhou-2022a</strain>
        <tissue evidence="2">Leaf</tissue>
    </source>
</reference>
<name>A0AAW2DIU3_9ROSI</name>
<evidence type="ECO:0000256" key="1">
    <source>
        <dbReference type="SAM" id="MobiDB-lite"/>
    </source>
</evidence>
<protein>
    <submittedName>
        <fullName evidence="2">Uncharacterized protein</fullName>
    </submittedName>
</protein>
<keyword evidence="3" id="KW-1185">Reference proteome</keyword>